<dbReference type="Proteomes" id="UP001295444">
    <property type="component" value="Chromosome 03"/>
</dbReference>
<organism evidence="1 2">
    <name type="scientific">Pelobates cultripes</name>
    <name type="common">Western spadefoot toad</name>
    <dbReference type="NCBI Taxonomy" id="61616"/>
    <lineage>
        <taxon>Eukaryota</taxon>
        <taxon>Metazoa</taxon>
        <taxon>Chordata</taxon>
        <taxon>Craniata</taxon>
        <taxon>Vertebrata</taxon>
        <taxon>Euteleostomi</taxon>
        <taxon>Amphibia</taxon>
        <taxon>Batrachia</taxon>
        <taxon>Anura</taxon>
        <taxon>Pelobatoidea</taxon>
        <taxon>Pelobatidae</taxon>
        <taxon>Pelobates</taxon>
    </lineage>
</organism>
<sequence>MVAVSRLGRPQVEEVAGGVAVQPHEHVVKRGWSCRLLVRELNLKLPNVPGVNVEVGELAKGLKLPNVRKTNVVVGEPANGLKLPNVRETNVKVLILPTVRFPNEEAEKLLNVGFLCPLLQGMKEKWLLVTGVPESGHYRQGSAEKGGAVSKTVTLGALKKV</sequence>
<reference evidence="1" key="1">
    <citation type="submission" date="2022-03" db="EMBL/GenBank/DDBJ databases">
        <authorList>
            <person name="Alioto T."/>
            <person name="Alioto T."/>
            <person name="Gomez Garrido J."/>
        </authorList>
    </citation>
    <scope>NUCLEOTIDE SEQUENCE</scope>
</reference>
<evidence type="ECO:0000313" key="1">
    <source>
        <dbReference type="EMBL" id="CAH2276605.1"/>
    </source>
</evidence>
<gene>
    <name evidence="1" type="ORF">PECUL_23A059158</name>
</gene>
<proteinExistence type="predicted"/>
<dbReference type="AlphaFoldDB" id="A0AAD1RR49"/>
<protein>
    <submittedName>
        <fullName evidence="1">Uncharacterized protein</fullName>
    </submittedName>
</protein>
<evidence type="ECO:0000313" key="2">
    <source>
        <dbReference type="Proteomes" id="UP001295444"/>
    </source>
</evidence>
<keyword evidence="2" id="KW-1185">Reference proteome</keyword>
<accession>A0AAD1RR49</accession>
<dbReference type="EMBL" id="OW240914">
    <property type="protein sequence ID" value="CAH2276605.1"/>
    <property type="molecule type" value="Genomic_DNA"/>
</dbReference>
<name>A0AAD1RR49_PELCU</name>
<feature type="non-terminal residue" evidence="1">
    <location>
        <position position="161"/>
    </location>
</feature>